<dbReference type="Proteomes" id="UP000092839">
    <property type="component" value="Chromosome"/>
</dbReference>
<dbReference type="AlphaFoldDB" id="A0A1B1UHM5"/>
<evidence type="ECO:0000313" key="1">
    <source>
        <dbReference type="EMBL" id="ANW02258.1"/>
    </source>
</evidence>
<accession>A0A1B1UHM5</accession>
<proteinExistence type="predicted"/>
<sequence>MQSSETEIMDNIADDLLEGIKSISRFTGIAERRAFYLAEKGELYGVFKQGGRWVGLKSKIREGYQKRASGLEVA</sequence>
<dbReference type="STRING" id="1274631.LMTR13_20880"/>
<organism evidence="1 2">
    <name type="scientific">Bradyrhizobium icense</name>
    <dbReference type="NCBI Taxonomy" id="1274631"/>
    <lineage>
        <taxon>Bacteria</taxon>
        <taxon>Pseudomonadati</taxon>
        <taxon>Pseudomonadota</taxon>
        <taxon>Alphaproteobacteria</taxon>
        <taxon>Hyphomicrobiales</taxon>
        <taxon>Nitrobacteraceae</taxon>
        <taxon>Bradyrhizobium</taxon>
    </lineage>
</organism>
<evidence type="ECO:0000313" key="2">
    <source>
        <dbReference type="Proteomes" id="UP000092839"/>
    </source>
</evidence>
<gene>
    <name evidence="1" type="ORF">LMTR13_20880</name>
</gene>
<keyword evidence="2" id="KW-1185">Reference proteome</keyword>
<reference evidence="1 2" key="1">
    <citation type="submission" date="2016-07" db="EMBL/GenBank/DDBJ databases">
        <title>Complete genome sequence of Bradyrhizobium icense LMTR 13T, a potential inoculant strain isolated from lima bean (Phaseolus lunatus) in Peru.</title>
        <authorList>
            <person name="Ormeno-Orrillo E."/>
            <person name="Duran D."/>
            <person name="Rogel M.A."/>
            <person name="Rey L."/>
            <person name="Imperial J."/>
            <person name="Ruiz-Argueso T."/>
            <person name="Martinez-Romero E."/>
        </authorList>
    </citation>
    <scope>NUCLEOTIDE SEQUENCE [LARGE SCALE GENOMIC DNA]</scope>
    <source>
        <strain evidence="1 2">LMTR 13</strain>
    </source>
</reference>
<dbReference type="EMBL" id="CP016428">
    <property type="protein sequence ID" value="ANW02258.1"/>
    <property type="molecule type" value="Genomic_DNA"/>
</dbReference>
<dbReference type="KEGG" id="bic:LMTR13_20880"/>
<name>A0A1B1UHM5_9BRAD</name>
<protein>
    <submittedName>
        <fullName evidence="1">Uncharacterized protein</fullName>
    </submittedName>
</protein>